<evidence type="ECO:0000256" key="1">
    <source>
        <dbReference type="SAM" id="MobiDB-lite"/>
    </source>
</evidence>
<reference evidence="2 3" key="1">
    <citation type="submission" date="2023-03" db="EMBL/GenBank/DDBJ databases">
        <title>Genome insight into feeding habits of ladybird beetles.</title>
        <authorList>
            <person name="Li H.-S."/>
            <person name="Huang Y.-H."/>
            <person name="Pang H."/>
        </authorList>
    </citation>
    <scope>NUCLEOTIDE SEQUENCE [LARGE SCALE GENOMIC DNA]</scope>
    <source>
        <strain evidence="2">SYSU_2023b</strain>
        <tissue evidence="2">Whole body</tissue>
    </source>
</reference>
<keyword evidence="3" id="KW-1185">Reference proteome</keyword>
<accession>A0AAW1VDT8</accession>
<proteinExistence type="predicted"/>
<gene>
    <name evidence="2" type="ORF">WA026_012003</name>
</gene>
<organism evidence="2 3">
    <name type="scientific">Henosepilachna vigintioctopunctata</name>
    <dbReference type="NCBI Taxonomy" id="420089"/>
    <lineage>
        <taxon>Eukaryota</taxon>
        <taxon>Metazoa</taxon>
        <taxon>Ecdysozoa</taxon>
        <taxon>Arthropoda</taxon>
        <taxon>Hexapoda</taxon>
        <taxon>Insecta</taxon>
        <taxon>Pterygota</taxon>
        <taxon>Neoptera</taxon>
        <taxon>Endopterygota</taxon>
        <taxon>Coleoptera</taxon>
        <taxon>Polyphaga</taxon>
        <taxon>Cucujiformia</taxon>
        <taxon>Coccinelloidea</taxon>
        <taxon>Coccinellidae</taxon>
        <taxon>Epilachninae</taxon>
        <taxon>Epilachnini</taxon>
        <taxon>Henosepilachna</taxon>
    </lineage>
</organism>
<feature type="region of interest" description="Disordered" evidence="1">
    <location>
        <begin position="49"/>
        <end position="87"/>
    </location>
</feature>
<dbReference type="EMBL" id="JARQZJ010000126">
    <property type="protein sequence ID" value="KAK9890643.1"/>
    <property type="molecule type" value="Genomic_DNA"/>
</dbReference>
<protein>
    <submittedName>
        <fullName evidence="2">Uncharacterized protein</fullName>
    </submittedName>
</protein>
<dbReference type="Proteomes" id="UP001431783">
    <property type="component" value="Unassembled WGS sequence"/>
</dbReference>
<name>A0AAW1VDT8_9CUCU</name>
<sequence>MGRDPTTARHGDFWLLGFPPGPIRPSLANLVILDSSGMTILMPSLVRTPGQRKTLNTRTPDLKPSTEPDLQVAGLQESPRSQSKEERKVWKALIRMTQYFV</sequence>
<evidence type="ECO:0000313" key="3">
    <source>
        <dbReference type="Proteomes" id="UP001431783"/>
    </source>
</evidence>
<dbReference type="AlphaFoldDB" id="A0AAW1VDT8"/>
<comment type="caution">
    <text evidence="2">The sequence shown here is derived from an EMBL/GenBank/DDBJ whole genome shotgun (WGS) entry which is preliminary data.</text>
</comment>
<evidence type="ECO:0000313" key="2">
    <source>
        <dbReference type="EMBL" id="KAK9890643.1"/>
    </source>
</evidence>